<sequence>MTNLCSFQTKDGERLLVLTIIKPKEAGTEVLDAIGVESCASYKPGMRIVWQQIKGYTKHDHRACLCCCVAFGFVSTRYACSHECTYFNRDIYDSNVKIDGLN</sequence>
<reference evidence="2" key="1">
    <citation type="journal article" date="2011" name="Genome Res.">
        <title>Phylogeny-wide analysis of social amoeba genomes highlights ancient origins for complex intercellular communication.</title>
        <authorList>
            <person name="Heidel A.J."/>
            <person name="Lawal H.M."/>
            <person name="Felder M."/>
            <person name="Schilde C."/>
            <person name="Helps N.R."/>
            <person name="Tunggal B."/>
            <person name="Rivero F."/>
            <person name="John U."/>
            <person name="Schleicher M."/>
            <person name="Eichinger L."/>
            <person name="Platzer M."/>
            <person name="Noegel A.A."/>
            <person name="Schaap P."/>
            <person name="Gloeckner G."/>
        </authorList>
    </citation>
    <scope>NUCLEOTIDE SEQUENCE [LARGE SCALE GENOMIC DNA]</scope>
    <source>
        <strain evidence="2">SH3</strain>
    </source>
</reference>
<name>F4Q4E9_CACFS</name>
<dbReference type="Proteomes" id="UP000007797">
    <property type="component" value="Unassembled WGS sequence"/>
</dbReference>
<protein>
    <submittedName>
        <fullName evidence="1">Uncharacterized protein</fullName>
    </submittedName>
</protein>
<dbReference type="AlphaFoldDB" id="F4Q4E9"/>
<accession>F4Q4E9</accession>
<organism evidence="1 2">
    <name type="scientific">Cavenderia fasciculata</name>
    <name type="common">Slime mold</name>
    <name type="synonym">Dictyostelium fasciculatum</name>
    <dbReference type="NCBI Taxonomy" id="261658"/>
    <lineage>
        <taxon>Eukaryota</taxon>
        <taxon>Amoebozoa</taxon>
        <taxon>Evosea</taxon>
        <taxon>Eumycetozoa</taxon>
        <taxon>Dictyostelia</taxon>
        <taxon>Acytosteliales</taxon>
        <taxon>Cavenderiaceae</taxon>
        <taxon>Cavenderia</taxon>
    </lineage>
</organism>
<proteinExistence type="predicted"/>
<dbReference type="GeneID" id="14869890"/>
<keyword evidence="2" id="KW-1185">Reference proteome</keyword>
<dbReference type="EMBL" id="GL883021">
    <property type="protein sequence ID" value="EGG17011.1"/>
    <property type="molecule type" value="Genomic_DNA"/>
</dbReference>
<evidence type="ECO:0000313" key="2">
    <source>
        <dbReference type="Proteomes" id="UP000007797"/>
    </source>
</evidence>
<evidence type="ECO:0000313" key="1">
    <source>
        <dbReference type="EMBL" id="EGG17011.1"/>
    </source>
</evidence>
<dbReference type="KEGG" id="dfa:DFA_07992"/>
<gene>
    <name evidence="1" type="ORF">DFA_07992</name>
</gene>
<dbReference type="RefSeq" id="XP_004355495.1">
    <property type="nucleotide sequence ID" value="XM_004355442.1"/>
</dbReference>